<keyword evidence="9" id="KW-1185">Reference proteome</keyword>
<dbReference type="SUPFAM" id="SSF50156">
    <property type="entry name" value="PDZ domain-like"/>
    <property type="match status" value="1"/>
</dbReference>
<feature type="compositionally biased region" description="Low complexity" evidence="5">
    <location>
        <begin position="990"/>
        <end position="1010"/>
    </location>
</feature>
<feature type="region of interest" description="Disordered" evidence="5">
    <location>
        <begin position="156"/>
        <end position="175"/>
    </location>
</feature>
<gene>
    <name evidence="8" type="ORF">HZH68_000849</name>
</gene>
<feature type="compositionally biased region" description="Polar residues" evidence="5">
    <location>
        <begin position="1555"/>
        <end position="1569"/>
    </location>
</feature>
<protein>
    <recommendedName>
        <fullName evidence="10">Signal-induced proliferation-associated 1-like protein 2</fullName>
    </recommendedName>
</protein>
<evidence type="ECO:0000259" key="7">
    <source>
        <dbReference type="PROSITE" id="PS50106"/>
    </source>
</evidence>
<feature type="region of interest" description="Disordered" evidence="5">
    <location>
        <begin position="962"/>
        <end position="1103"/>
    </location>
</feature>
<name>A0A834NUD3_VESGE</name>
<proteinExistence type="predicted"/>
<keyword evidence="1" id="KW-0343">GTPase activation</keyword>
<reference evidence="8" key="1">
    <citation type="journal article" date="2020" name="G3 (Bethesda)">
        <title>High-Quality Assemblies for Three Invasive Social Wasps from the &lt;i&gt;Vespula&lt;/i&gt; Genus.</title>
        <authorList>
            <person name="Harrop T.W.R."/>
            <person name="Guhlin J."/>
            <person name="McLaughlin G.M."/>
            <person name="Permina E."/>
            <person name="Stockwell P."/>
            <person name="Gilligan J."/>
            <person name="Le Lec M.F."/>
            <person name="Gruber M.A.M."/>
            <person name="Quinn O."/>
            <person name="Lovegrove M."/>
            <person name="Duncan E.J."/>
            <person name="Remnant E.J."/>
            <person name="Van Eeckhoven J."/>
            <person name="Graham B."/>
            <person name="Knapp R.A."/>
            <person name="Langford K.W."/>
            <person name="Kronenberg Z."/>
            <person name="Press M.O."/>
            <person name="Eacker S.M."/>
            <person name="Wilson-Rankin E.E."/>
            <person name="Purcell J."/>
            <person name="Lester P.J."/>
            <person name="Dearden P.K."/>
        </authorList>
    </citation>
    <scope>NUCLEOTIDE SEQUENCE</scope>
    <source>
        <strain evidence="8">Linc-1</strain>
    </source>
</reference>
<comment type="caution">
    <text evidence="8">The sequence shown here is derived from an EMBL/GenBank/DDBJ whole genome shotgun (WGS) entry which is preliminary data.</text>
</comment>
<feature type="compositionally biased region" description="Polar residues" evidence="5">
    <location>
        <begin position="1064"/>
        <end position="1075"/>
    </location>
</feature>
<dbReference type="Pfam" id="PF21022">
    <property type="entry name" value="Rap-GAP_dimer"/>
    <property type="match status" value="1"/>
</dbReference>
<evidence type="ECO:0000256" key="5">
    <source>
        <dbReference type="SAM" id="MobiDB-lite"/>
    </source>
</evidence>
<feature type="compositionally biased region" description="Polar residues" evidence="5">
    <location>
        <begin position="962"/>
        <end position="981"/>
    </location>
</feature>
<dbReference type="GO" id="GO:0005096">
    <property type="term" value="F:GTPase activator activity"/>
    <property type="evidence" value="ECO:0007669"/>
    <property type="project" value="UniProtKB-KW"/>
</dbReference>
<dbReference type="Gene3D" id="3.40.50.11210">
    <property type="entry name" value="Rap/Ran-GAP"/>
    <property type="match status" value="1"/>
</dbReference>
<evidence type="ECO:0000256" key="4">
    <source>
        <dbReference type="SAM" id="Coils"/>
    </source>
</evidence>
<dbReference type="PANTHER" id="PTHR15711">
    <property type="entry name" value="RAP GTPASE-ACTIVATING PROTEIN"/>
    <property type="match status" value="1"/>
</dbReference>
<feature type="compositionally biased region" description="Low complexity" evidence="5">
    <location>
        <begin position="318"/>
        <end position="327"/>
    </location>
</feature>
<dbReference type="InterPro" id="IPR035974">
    <property type="entry name" value="Rap/Ran-GAP_sf"/>
</dbReference>
<dbReference type="Pfam" id="PF00595">
    <property type="entry name" value="PDZ"/>
    <property type="match status" value="1"/>
</dbReference>
<sequence length="1681" mass="188353">MFTRFQLVSFRRSETTLSLRHERPWEIMVDESTVRREGSDQRASALTLGKLPLKGRVATSTVCSKVTLGMHGMCNRLLDERSGYGHSCQIPSRAQSLFELVVPPTVVRFDDDTRSSSSSSSHLLNDEMIASLPINSGGSGGPVSRVGRGLALHRSNSSLELPHSPDPASRVPETPLRREYGSHGSIDVVAQSVTVGENIFAMLQDFRPTDQRSPVSADYLRRVQDTQSAQDTDEVCGPTGGGSSPKLRLKLNRFWGGKSPRAMEETCGSPVVSADVEERHRRRAFAHYDCQSLTANLGYAAKLRGILLARRRNTATGASAASALRASTPDETPEEDSGDGKGNDLLESCPFFRNEIGGEGEREVGLTRCPHVNGVHRPALSYGVSVLEPLPGETLWKHTCPVQKRPLPIESVDEGAHYYRKYFLGREHQNWFGMDEQLGPVAISIRKDVNQYRIIVRTSELLTLRGSVPEEALGIRPQGRVPTRELLELVAPEVQLGCLRLGTAAAEEAVARLDEQGLSSRYKVGVLYCRSGQRTEEEMYNNQHAGPAFLEFLDTIGQRIRLRGFEGYKAGLDTRTDSTGTHAVAATHRGAEVTFHVSTMLPFTPNNRQQLLRKRHIGNDIVTIVFQEPGALPFSPRRIRSQFQHVFIVVKAINPCTDNTQYSVAVSRSKEVPIFGPPVPSGATFTKGKAFADFILAKVINAENAAHRSEKFATMATRTRQEYLKDLATNYSSATVVDTGQKFSMLSFSSKKKANVRPRLSCDASQRGAICWQVILEDSNQNTDCYLGISIDTIVLIEEHSRQIVFVTPCVSVLGWHAQTNSLRLYYHQGECITIHVRGDYGERDELMEIVARLRAVTQGAPASELSLKRNGLGQLGFHVQPDGVVTQVEAMGLSWQAGLRQGSRLVEICKVAVSTLTHDQMIDLLKTSAQVTVTVIPPTNDGNPRRGCPLQNCQHLSNNYEGDYENVTNPDNTPTQQIAMSHQRRYDRSFSPPRSSNSSGYGTGSSSRSFNDPRFPLEGTMTSSSSGHSSTDDRWYELLEPQDQDNNGHRTDGTPPPPLPARQNYQALTPNKAITGQKKEKESHYASSKQFTENSKLHNHDHYAKESGYVSAKVIQENARHENYQRHLDNAHRNQDHVTSNYVKLQKEKFEIKQENLYASQRDLLKNDYQHHSTHQKLSASNSLPLAQNASYSLPKSASNNNLIRFNEFDQTSSKYEYENKPDRTSKYEIQEEKLLDRNTNKYDQETRNDIRNDIRNEKRATIGYEYSEDSYEKRNSKYDIEITKYDLEAIQQNNDRKHNNNENNDHNREPIRYEMPHEFKVGEKVTCLKTTMSERPVPHKVNVEYRQTKDFATSLPPEVRIPESNCIEVTTLPSEDELSNGSGSISPRLRRANKHRAGNLTPSSGSSRNQSPRPKPGVRNSHRNSANLTSSTLQEDLMKLINPDYIADDNQLTNNNISNNVMSANQNSNKINNNMLEIQNRCRSRENLCGNSTSTLSVLPANGQDNGNNGSEVILTMARPATVISNASTASSPAPSENKLSKEERLSPRVTKSPHSMSKPTNNLTSTKDAKTHVDGDVDCWQNHHIDSNNKTSKQHPQEWTDDRIIDGCNTIANSVSDLQSHLSTLELRVARETRRRLSLEDEVRRLRDENRRLQDESHAAAQQLRRFTEWFFQTIDHQ</sequence>
<feature type="compositionally biased region" description="Polar residues" evidence="5">
    <location>
        <begin position="1374"/>
        <end position="1387"/>
    </location>
</feature>
<dbReference type="Gene3D" id="6.10.140.210">
    <property type="match status" value="1"/>
</dbReference>
<dbReference type="InterPro" id="IPR036034">
    <property type="entry name" value="PDZ_sf"/>
</dbReference>
<dbReference type="GO" id="GO:0005737">
    <property type="term" value="C:cytoplasm"/>
    <property type="evidence" value="ECO:0007669"/>
    <property type="project" value="TreeGrafter"/>
</dbReference>
<accession>A0A834NUD3</accession>
<keyword evidence="3 4" id="KW-0175">Coiled coil</keyword>
<dbReference type="Proteomes" id="UP000617340">
    <property type="component" value="Unassembled WGS sequence"/>
</dbReference>
<feature type="compositionally biased region" description="Polar residues" evidence="5">
    <location>
        <begin position="1086"/>
        <end position="1095"/>
    </location>
</feature>
<feature type="domain" description="PDZ" evidence="7">
    <location>
        <begin position="865"/>
        <end position="941"/>
    </location>
</feature>
<feature type="region of interest" description="Disordered" evidence="5">
    <location>
        <begin position="1528"/>
        <end position="1573"/>
    </location>
</feature>
<evidence type="ECO:0000256" key="3">
    <source>
        <dbReference type="ARBA" id="ARBA00023054"/>
    </source>
</evidence>
<dbReference type="Pfam" id="PF02145">
    <property type="entry name" value="Rap_GAP"/>
    <property type="match status" value="1"/>
</dbReference>
<evidence type="ECO:0000256" key="2">
    <source>
        <dbReference type="ARBA" id="ARBA00022553"/>
    </source>
</evidence>
<feature type="region of interest" description="Disordered" evidence="5">
    <location>
        <begin position="1293"/>
        <end position="1312"/>
    </location>
</feature>
<dbReference type="InterPro" id="IPR000331">
    <property type="entry name" value="Rap/Ran_GAP_dom"/>
</dbReference>
<dbReference type="InterPro" id="IPR001478">
    <property type="entry name" value="PDZ"/>
</dbReference>
<feature type="compositionally biased region" description="Basic and acidic residues" evidence="5">
    <location>
        <begin position="1296"/>
        <end position="1312"/>
    </location>
</feature>
<dbReference type="GO" id="GO:0051056">
    <property type="term" value="P:regulation of small GTPase mediated signal transduction"/>
    <property type="evidence" value="ECO:0007669"/>
    <property type="project" value="InterPro"/>
</dbReference>
<evidence type="ECO:0000313" key="8">
    <source>
        <dbReference type="EMBL" id="KAF7418196.1"/>
    </source>
</evidence>
<feature type="coiled-coil region" evidence="4">
    <location>
        <begin position="1625"/>
        <end position="1666"/>
    </location>
</feature>
<feature type="compositionally biased region" description="Low complexity" evidence="5">
    <location>
        <begin position="1528"/>
        <end position="1538"/>
    </location>
</feature>
<dbReference type="Gene3D" id="2.30.42.10">
    <property type="match status" value="1"/>
</dbReference>
<dbReference type="InterPro" id="IPR050989">
    <property type="entry name" value="Rap1_Ran_GAP"/>
</dbReference>
<dbReference type="PANTHER" id="PTHR15711:SF22">
    <property type="entry name" value="RAP-GAP DOMAIN-CONTAINING PROTEIN"/>
    <property type="match status" value="1"/>
</dbReference>
<evidence type="ECO:0000259" key="6">
    <source>
        <dbReference type="PROSITE" id="PS50085"/>
    </source>
</evidence>
<keyword evidence="2" id="KW-0597">Phosphoprotein</keyword>
<feature type="region of interest" description="Disordered" evidence="5">
    <location>
        <begin position="318"/>
        <end position="344"/>
    </location>
</feature>
<evidence type="ECO:0008006" key="10">
    <source>
        <dbReference type="Google" id="ProtNLM"/>
    </source>
</evidence>
<dbReference type="SUPFAM" id="SSF111347">
    <property type="entry name" value="Rap/Ran-GAP"/>
    <property type="match status" value="1"/>
</dbReference>
<dbReference type="PROSITE" id="PS50106">
    <property type="entry name" value="PDZ"/>
    <property type="match status" value="1"/>
</dbReference>
<feature type="compositionally biased region" description="Basic residues" evidence="5">
    <location>
        <begin position="1390"/>
        <end position="1399"/>
    </location>
</feature>
<organism evidence="8 9">
    <name type="scientific">Vespula germanica</name>
    <name type="common">German yellow jacket</name>
    <name type="synonym">Paravespula germanica</name>
    <dbReference type="NCBI Taxonomy" id="30212"/>
    <lineage>
        <taxon>Eukaryota</taxon>
        <taxon>Metazoa</taxon>
        <taxon>Ecdysozoa</taxon>
        <taxon>Arthropoda</taxon>
        <taxon>Hexapoda</taxon>
        <taxon>Insecta</taxon>
        <taxon>Pterygota</taxon>
        <taxon>Neoptera</taxon>
        <taxon>Endopterygota</taxon>
        <taxon>Hymenoptera</taxon>
        <taxon>Apocrita</taxon>
        <taxon>Aculeata</taxon>
        <taxon>Vespoidea</taxon>
        <taxon>Vespidae</taxon>
        <taxon>Vespinae</taxon>
        <taxon>Vespula</taxon>
    </lineage>
</organism>
<dbReference type="SMART" id="SM00228">
    <property type="entry name" value="PDZ"/>
    <property type="match status" value="1"/>
</dbReference>
<evidence type="ECO:0000256" key="1">
    <source>
        <dbReference type="ARBA" id="ARBA00022468"/>
    </source>
</evidence>
<dbReference type="CDD" id="cd06745">
    <property type="entry name" value="PDZ_SIPA1-like"/>
    <property type="match status" value="1"/>
</dbReference>
<feature type="region of interest" description="Disordered" evidence="5">
    <location>
        <begin position="1374"/>
        <end position="1430"/>
    </location>
</feature>
<dbReference type="EMBL" id="JACSDZ010000001">
    <property type="protein sequence ID" value="KAF7418196.1"/>
    <property type="molecule type" value="Genomic_DNA"/>
</dbReference>
<evidence type="ECO:0000313" key="9">
    <source>
        <dbReference type="Proteomes" id="UP000617340"/>
    </source>
</evidence>
<feature type="compositionally biased region" description="Polar residues" evidence="5">
    <location>
        <begin position="1402"/>
        <end position="1414"/>
    </location>
</feature>
<dbReference type="PROSITE" id="PS50085">
    <property type="entry name" value="RAPGAP"/>
    <property type="match status" value="1"/>
</dbReference>
<dbReference type="FunFam" id="3.40.50.11210:FF:000002">
    <property type="entry name" value="Signal-induced proliferation-associated 1-like protein 1"/>
    <property type="match status" value="1"/>
</dbReference>
<feature type="domain" description="Rap-GAP" evidence="6">
    <location>
        <begin position="510"/>
        <end position="727"/>
    </location>
</feature>